<dbReference type="OrthoDB" id="266507at2759"/>
<feature type="compositionally biased region" description="Low complexity" evidence="1">
    <location>
        <begin position="1"/>
        <end position="25"/>
    </location>
</feature>
<gene>
    <name evidence="2" type="ORF">ABL78_6589</name>
</gene>
<dbReference type="AlphaFoldDB" id="A0A0N1I1T5"/>
<feature type="region of interest" description="Disordered" evidence="1">
    <location>
        <begin position="306"/>
        <end position="330"/>
    </location>
</feature>
<feature type="region of interest" description="Disordered" evidence="1">
    <location>
        <begin position="68"/>
        <end position="114"/>
    </location>
</feature>
<feature type="region of interest" description="Disordered" evidence="1">
    <location>
        <begin position="366"/>
        <end position="387"/>
    </location>
</feature>
<evidence type="ECO:0000313" key="3">
    <source>
        <dbReference type="Proteomes" id="UP000038009"/>
    </source>
</evidence>
<accession>A0A0N1I1T5</accession>
<organism evidence="2 3">
    <name type="scientific">Leptomonas seymouri</name>
    <dbReference type="NCBI Taxonomy" id="5684"/>
    <lineage>
        <taxon>Eukaryota</taxon>
        <taxon>Discoba</taxon>
        <taxon>Euglenozoa</taxon>
        <taxon>Kinetoplastea</taxon>
        <taxon>Metakinetoplastina</taxon>
        <taxon>Trypanosomatida</taxon>
        <taxon>Trypanosomatidae</taxon>
        <taxon>Leishmaniinae</taxon>
        <taxon>Leptomonas</taxon>
    </lineage>
</organism>
<dbReference type="Proteomes" id="UP000038009">
    <property type="component" value="Unassembled WGS sequence"/>
</dbReference>
<feature type="region of interest" description="Disordered" evidence="1">
    <location>
        <begin position="1"/>
        <end position="28"/>
    </location>
</feature>
<protein>
    <submittedName>
        <fullName evidence="2">Uncharacterized protein</fullName>
    </submittedName>
</protein>
<comment type="caution">
    <text evidence="2">The sequence shown here is derived from an EMBL/GenBank/DDBJ whole genome shotgun (WGS) entry which is preliminary data.</text>
</comment>
<dbReference type="VEuPathDB" id="TriTrypDB:Lsey_0266_0060"/>
<evidence type="ECO:0000256" key="1">
    <source>
        <dbReference type="SAM" id="MobiDB-lite"/>
    </source>
</evidence>
<reference evidence="2 3" key="1">
    <citation type="journal article" date="2015" name="PLoS Pathog.">
        <title>Leptomonas seymouri: Adaptations to the Dixenous Life Cycle Analyzed by Genome Sequencing, Transcriptome Profiling and Co-infection with Leishmania donovani.</title>
        <authorList>
            <person name="Kraeva N."/>
            <person name="Butenko A."/>
            <person name="Hlavacova J."/>
            <person name="Kostygov A."/>
            <person name="Myskova J."/>
            <person name="Grybchuk D."/>
            <person name="Lestinova T."/>
            <person name="Votypka J."/>
            <person name="Volf P."/>
            <person name="Opperdoes F."/>
            <person name="Flegontov P."/>
            <person name="Lukes J."/>
            <person name="Yurchenko V."/>
        </authorList>
    </citation>
    <scope>NUCLEOTIDE SEQUENCE [LARGE SCALE GENOMIC DNA]</scope>
    <source>
        <strain evidence="2 3">ATCC 30220</strain>
    </source>
</reference>
<dbReference type="EMBL" id="LJSK01000266">
    <property type="protein sequence ID" value="KPI84360.1"/>
    <property type="molecule type" value="Genomic_DNA"/>
</dbReference>
<dbReference type="OMA" id="RIYYDKW"/>
<proteinExistence type="predicted"/>
<evidence type="ECO:0000313" key="2">
    <source>
        <dbReference type="EMBL" id="KPI84360.1"/>
    </source>
</evidence>
<sequence length="439" mass="47792">MPGRSSSGEDSFQFSNSSSFSSVSDTSEESVHVAHCLQPLTGTGEIEINESIRLPVRRAACVGVVSSNRTGESDIEESETTSSPSITAPSAELTHAHTPSSNDSAGDDARELLRSSAPGDSNCRFFAKWDSSPPPAASSYFCVEGDAAADEPLQLSLMWEEESLGHTSAQRRMANLAGLPARSSPRSDSPSSFPPARSCTSADASVLSLPLETVVVNAAHAREAHEHLVTFSAETIAQYQLMKFKAVQRVYRTYYDKWRAWMTRHGPLATPQKASKEVQTPSVRLRSISIGTDFVDLDSFHFSRSVSGQGTPQAHCAQERTPSPDRQMRYSSLRDFSPPPRMADGMPLGSTEWSPFSKDRLPLTFSAAHTPPSDTHPTREWPSPLAPLPINGIGVRTNPSKLVDFGRHSVAPPRKSVRVLNPVVEEPKVVPSPKRIFRL</sequence>
<keyword evidence="3" id="KW-1185">Reference proteome</keyword>
<name>A0A0N1I1T5_LEPSE</name>
<feature type="compositionally biased region" description="Low complexity" evidence="1">
    <location>
        <begin position="80"/>
        <end position="92"/>
    </location>
</feature>